<dbReference type="AlphaFoldDB" id="A0A0R3PDU7"/>
<accession>A0A0R3PDU7</accession>
<dbReference type="WBParaSite" id="ACOC_0000215801-mRNA-1">
    <property type="protein sequence ID" value="ACOC_0000215801-mRNA-1"/>
    <property type="gene ID" value="ACOC_0000215801"/>
</dbReference>
<dbReference type="EMBL" id="UYYA01000395">
    <property type="protein sequence ID" value="VDM53744.1"/>
    <property type="molecule type" value="Genomic_DNA"/>
</dbReference>
<organism evidence="3">
    <name type="scientific">Angiostrongylus costaricensis</name>
    <name type="common">Nematode worm</name>
    <dbReference type="NCBI Taxonomy" id="334426"/>
    <lineage>
        <taxon>Eukaryota</taxon>
        <taxon>Metazoa</taxon>
        <taxon>Ecdysozoa</taxon>
        <taxon>Nematoda</taxon>
        <taxon>Chromadorea</taxon>
        <taxon>Rhabditida</taxon>
        <taxon>Rhabditina</taxon>
        <taxon>Rhabditomorpha</taxon>
        <taxon>Strongyloidea</taxon>
        <taxon>Metastrongylidae</taxon>
        <taxon>Angiostrongylus</taxon>
    </lineage>
</organism>
<evidence type="ECO:0000313" key="2">
    <source>
        <dbReference type="Proteomes" id="UP000267027"/>
    </source>
</evidence>
<protein>
    <submittedName>
        <fullName evidence="1 3">Uncharacterized protein</fullName>
    </submittedName>
</protein>
<name>A0A0R3PDU7_ANGCS</name>
<reference evidence="1 2" key="2">
    <citation type="submission" date="2018-11" db="EMBL/GenBank/DDBJ databases">
        <authorList>
            <consortium name="Pathogen Informatics"/>
        </authorList>
    </citation>
    <scope>NUCLEOTIDE SEQUENCE [LARGE SCALE GENOMIC DNA]</scope>
    <source>
        <strain evidence="1 2">Costa Rica</strain>
    </source>
</reference>
<evidence type="ECO:0000313" key="1">
    <source>
        <dbReference type="EMBL" id="VDM53744.1"/>
    </source>
</evidence>
<proteinExistence type="predicted"/>
<reference evidence="3" key="1">
    <citation type="submission" date="2017-02" db="UniProtKB">
        <authorList>
            <consortium name="WormBaseParasite"/>
        </authorList>
    </citation>
    <scope>IDENTIFICATION</scope>
</reference>
<gene>
    <name evidence="1" type="ORF">ACOC_LOCUS2159</name>
</gene>
<evidence type="ECO:0000313" key="3">
    <source>
        <dbReference type="WBParaSite" id="ACOC_0000215801-mRNA-1"/>
    </source>
</evidence>
<sequence>MRPQFGGDINVGEIGEYEMIGLEVDEAVIDVTDENMSPGGTMVHGNDDDEEGICWTGLTALGEVSVLHA</sequence>
<keyword evidence="2" id="KW-1185">Reference proteome</keyword>
<dbReference type="Proteomes" id="UP000267027">
    <property type="component" value="Unassembled WGS sequence"/>
</dbReference>